<dbReference type="EMBL" id="JRRC01432848">
    <property type="protein sequence ID" value="KHG05558.1"/>
    <property type="molecule type" value="Genomic_DNA"/>
</dbReference>
<name>A0A0B0MTW2_GOSAR</name>
<dbReference type="Proteomes" id="UP000032142">
    <property type="component" value="Unassembled WGS sequence"/>
</dbReference>
<keyword evidence="2" id="KW-1185">Reference proteome</keyword>
<gene>
    <name evidence="1" type="ORF">F383_31480</name>
</gene>
<proteinExistence type="predicted"/>
<sequence>MGSHISKPITQLWSYTMFSNRCNAMSQTRSYMGSHIDADAISQIWSYTGSHQPKGHDVFTLSILKVQSASSLQIFVGQHQ</sequence>
<protein>
    <submittedName>
        <fullName evidence="1">Uncharacterized protein</fullName>
    </submittedName>
</protein>
<accession>A0A0B0MTW2</accession>
<dbReference type="AlphaFoldDB" id="A0A0B0MTW2"/>
<evidence type="ECO:0000313" key="1">
    <source>
        <dbReference type="EMBL" id="KHG05558.1"/>
    </source>
</evidence>
<organism evidence="1 2">
    <name type="scientific">Gossypium arboreum</name>
    <name type="common">Tree cotton</name>
    <name type="synonym">Gossypium nanking</name>
    <dbReference type="NCBI Taxonomy" id="29729"/>
    <lineage>
        <taxon>Eukaryota</taxon>
        <taxon>Viridiplantae</taxon>
        <taxon>Streptophyta</taxon>
        <taxon>Embryophyta</taxon>
        <taxon>Tracheophyta</taxon>
        <taxon>Spermatophyta</taxon>
        <taxon>Magnoliopsida</taxon>
        <taxon>eudicotyledons</taxon>
        <taxon>Gunneridae</taxon>
        <taxon>Pentapetalae</taxon>
        <taxon>rosids</taxon>
        <taxon>malvids</taxon>
        <taxon>Malvales</taxon>
        <taxon>Malvaceae</taxon>
        <taxon>Malvoideae</taxon>
        <taxon>Gossypium</taxon>
    </lineage>
</organism>
<evidence type="ECO:0000313" key="2">
    <source>
        <dbReference type="Proteomes" id="UP000032142"/>
    </source>
</evidence>
<comment type="caution">
    <text evidence="1">The sequence shown here is derived from an EMBL/GenBank/DDBJ whole genome shotgun (WGS) entry which is preliminary data.</text>
</comment>
<reference evidence="2" key="1">
    <citation type="submission" date="2014-09" db="EMBL/GenBank/DDBJ databases">
        <authorList>
            <person name="Mudge J."/>
            <person name="Ramaraj T."/>
            <person name="Lindquist I.E."/>
            <person name="Bharti A.K."/>
            <person name="Sundararajan A."/>
            <person name="Cameron C.T."/>
            <person name="Woodward J.E."/>
            <person name="May G.D."/>
            <person name="Brubaker C."/>
            <person name="Broadhvest J."/>
            <person name="Wilkins T.A."/>
        </authorList>
    </citation>
    <scope>NUCLEOTIDE SEQUENCE</scope>
    <source>
        <strain evidence="2">cv. AKA8401</strain>
    </source>
</reference>